<reference evidence="2" key="2">
    <citation type="submission" date="2013-04" db="EMBL/GenBank/DDBJ databases">
        <title>Genomic mechanisms accounting for the adaptation to parasitism in nematode-trapping fungi.</title>
        <authorList>
            <person name="Ahren D.G."/>
        </authorList>
    </citation>
    <scope>NUCLEOTIDE SEQUENCE [LARGE SCALE GENOMIC DNA]</scope>
    <source>
        <strain evidence="2">CBS 200.50</strain>
    </source>
</reference>
<dbReference type="HOGENOM" id="CLU_906197_0_0_1"/>
<evidence type="ECO:0000313" key="1">
    <source>
        <dbReference type="EMBL" id="EPS37235.1"/>
    </source>
</evidence>
<organism evidence="1 2">
    <name type="scientific">Dactylellina haptotyla (strain CBS 200.50)</name>
    <name type="common">Nematode-trapping fungus</name>
    <name type="synonym">Monacrosporium haptotylum</name>
    <dbReference type="NCBI Taxonomy" id="1284197"/>
    <lineage>
        <taxon>Eukaryota</taxon>
        <taxon>Fungi</taxon>
        <taxon>Dikarya</taxon>
        <taxon>Ascomycota</taxon>
        <taxon>Pezizomycotina</taxon>
        <taxon>Orbiliomycetes</taxon>
        <taxon>Orbiliales</taxon>
        <taxon>Orbiliaceae</taxon>
        <taxon>Dactylellina</taxon>
    </lineage>
</organism>
<dbReference type="AlphaFoldDB" id="S8A2J6"/>
<keyword evidence="2" id="KW-1185">Reference proteome</keyword>
<sequence>MYGAINKSDLLNERCLLLELPAELRLQIYSNVIGKHLVHVEADWKDPFGNSDMRAFAYECRPYLHTKCCQWSCHGRNAETEIYEYCMDPLSETDKLNRRPAGTANASWPHSMLFADRHGQCFGRKHTPYSRTMDLRFLRTCKSIYTDARYIAYNKATFSFRSSEIFDNFVLARTTEQLRNIRSLHFDISSAQSLEEWGQTFQPETILALSSLRELFLWIDFASGPDDPRNKRDYMETFEAEVYYKRPICFFRMCPLKEVRVFLNPGRWPSNELEDGHFGWSNIRSWSKEMEKRLKLKWDGPIDLLDA</sequence>
<gene>
    <name evidence="1" type="ORF">H072_9024</name>
</gene>
<reference evidence="1 2" key="1">
    <citation type="journal article" date="2013" name="PLoS Genet.">
        <title>Genomic mechanisms accounting for the adaptation to parasitism in nematode-trapping fungi.</title>
        <authorList>
            <person name="Meerupati T."/>
            <person name="Andersson K.M."/>
            <person name="Friman E."/>
            <person name="Kumar D."/>
            <person name="Tunlid A."/>
            <person name="Ahren D."/>
        </authorList>
    </citation>
    <scope>NUCLEOTIDE SEQUENCE [LARGE SCALE GENOMIC DNA]</scope>
    <source>
        <strain evidence="1 2">CBS 200.50</strain>
    </source>
</reference>
<evidence type="ECO:0000313" key="2">
    <source>
        <dbReference type="Proteomes" id="UP000015100"/>
    </source>
</evidence>
<dbReference type="OrthoDB" id="5413827at2759"/>
<accession>S8A2J6</accession>
<dbReference type="STRING" id="1284197.S8A2J6"/>
<dbReference type="Proteomes" id="UP000015100">
    <property type="component" value="Unassembled WGS sequence"/>
</dbReference>
<dbReference type="EMBL" id="AQGS01000677">
    <property type="protein sequence ID" value="EPS37235.1"/>
    <property type="molecule type" value="Genomic_DNA"/>
</dbReference>
<proteinExistence type="predicted"/>
<protein>
    <submittedName>
        <fullName evidence="1">Uncharacterized protein</fullName>
    </submittedName>
</protein>
<dbReference type="PANTHER" id="PTHR38790">
    <property type="entry name" value="2EXR DOMAIN-CONTAINING PROTEIN-RELATED"/>
    <property type="match status" value="1"/>
</dbReference>
<name>S8A2J6_DACHA</name>
<comment type="caution">
    <text evidence="1">The sequence shown here is derived from an EMBL/GenBank/DDBJ whole genome shotgun (WGS) entry which is preliminary data.</text>
</comment>